<evidence type="ECO:0000313" key="2">
    <source>
        <dbReference type="Proteomes" id="UP000092931"/>
    </source>
</evidence>
<reference evidence="1 2" key="1">
    <citation type="submission" date="2016-02" db="EMBL/GenBank/DDBJ databases">
        <title>Comparison of Clostridium stercorarium subspecies using comparative genomics and transcriptomics.</title>
        <authorList>
            <person name="Schellenberg J."/>
            <person name="Thallinger G."/>
            <person name="Levin D.B."/>
            <person name="Zhang X."/>
            <person name="Alvare G."/>
            <person name="Fristensky B."/>
            <person name="Sparling R."/>
        </authorList>
    </citation>
    <scope>NUCLEOTIDE SEQUENCE [LARGE SCALE GENOMIC DNA]</scope>
    <source>
        <strain evidence="1 2">DSM 9219</strain>
    </source>
</reference>
<sequence>MGNGYDQDVFGEKTKFVKKKGVYRLKKTSEFNGVINKNSHLSEMGKEYPSGEDVKNKKDKEKLSFQEWAEKYRQ</sequence>
<dbReference type="Proteomes" id="UP000092931">
    <property type="component" value="Chromosome"/>
</dbReference>
<dbReference type="RefSeq" id="WP_034836138.1">
    <property type="nucleotide sequence ID" value="NZ_CP014673.1"/>
</dbReference>
<dbReference type="AlphaFoldDB" id="A0A1B1YNB0"/>
<proteinExistence type="predicted"/>
<dbReference type="EMBL" id="CP014673">
    <property type="protein sequence ID" value="ANX02222.1"/>
    <property type="molecule type" value="Genomic_DNA"/>
</dbReference>
<evidence type="ECO:0000313" key="1">
    <source>
        <dbReference type="EMBL" id="ANX02222.1"/>
    </source>
</evidence>
<organism evidence="1 2">
    <name type="scientific">Thermoclostridium stercorarium subsp. leptospartum DSM 9219</name>
    <dbReference type="NCBI Taxonomy" id="1346611"/>
    <lineage>
        <taxon>Bacteria</taxon>
        <taxon>Bacillati</taxon>
        <taxon>Bacillota</taxon>
        <taxon>Clostridia</taxon>
        <taxon>Eubacteriales</taxon>
        <taxon>Oscillospiraceae</taxon>
        <taxon>Thermoclostridium</taxon>
    </lineage>
</organism>
<gene>
    <name evidence="1" type="ORF">CSTERLE_11905</name>
</gene>
<name>A0A1B1YNB0_THEST</name>
<protein>
    <submittedName>
        <fullName evidence="1">Uncharacterized protein</fullName>
    </submittedName>
</protein>
<accession>A0A1B1YNB0</accession>